<evidence type="ECO:0000256" key="1">
    <source>
        <dbReference type="ARBA" id="ARBA00004701"/>
    </source>
</evidence>
<dbReference type="Gene3D" id="1.20.5.170">
    <property type="match status" value="1"/>
</dbReference>
<dbReference type="EC" id="1.1.1.22" evidence="3 7"/>
<dbReference type="SUPFAM" id="SSF51735">
    <property type="entry name" value="NAD(P)-binding Rossmann-fold domains"/>
    <property type="match status" value="1"/>
</dbReference>
<keyword evidence="4 7" id="KW-0560">Oxidoreductase</keyword>
<evidence type="ECO:0000256" key="6">
    <source>
        <dbReference type="ARBA" id="ARBA00047473"/>
    </source>
</evidence>
<evidence type="ECO:0000256" key="9">
    <source>
        <dbReference type="PIRSR" id="PIRSR500134-2"/>
    </source>
</evidence>
<feature type="binding site" evidence="9">
    <location>
        <begin position="164"/>
        <end position="167"/>
    </location>
    <ligand>
        <name>substrate</name>
    </ligand>
</feature>
<feature type="binding site" evidence="10">
    <location>
        <position position="86"/>
    </location>
    <ligand>
        <name>NAD(+)</name>
        <dbReference type="ChEBI" id="CHEBI:57540"/>
    </ligand>
</feature>
<comment type="pathway">
    <text evidence="1">Nucleotide-sugar biosynthesis; UDP-alpha-D-glucuronate biosynthesis; UDP-alpha-D-glucuronate from UDP-alpha-D-glucose: step 1/1.</text>
</comment>
<dbReference type="NCBIfam" id="TIGR03026">
    <property type="entry name" value="NDP-sugDHase"/>
    <property type="match status" value="1"/>
</dbReference>
<sequence>MNISIFGLGYVGCVGAACCAKLGHKVIGVDVNENKVRLMNEGKPTIIEEGIAELCKEAHDKGLMSATTVAAEAVAQTEVSFIVVGTPSSKEGHLNLNYIYTVAGRIGKALKKKFAGENAPQNMHLIAIRSTVLPGTNQKVSEIIEQESGLKRGVHFTVVSNPEFLREGTSVEDYFNPPLTLIGTDSEYAEQVFREMYKDIHAEFICTDIKVAEMMKYVNNTYHALKIVFGNEVGNICKGLDIDSHKVMEIFCKDKQLNISPYYFKPGFAYGGSCLPKDMKALKTLAHDLYVDVPVINSIFQSNEIQKRNAVQTIMSKGHRNIGILGLSFKAGTDDLRCSPIVDVVENLLGKGFNIRIYDRNVKVSELTGTNKDFIMAKIPHLQHFVTDDLDVVCRNSDVLVVTNKEKDFADVLKNYPKKIVIDLVRQWKEVDYNGQYEGLSWGNINTNEGQNMEYVEDFKQTEF</sequence>
<proteinExistence type="inferred from homology"/>
<dbReference type="UniPathway" id="UPA00038">
    <property type="reaction ID" value="UER00491"/>
</dbReference>
<feature type="domain" description="UDP-glucose/GDP-mannose dehydrogenase C-terminal" evidence="11">
    <location>
        <begin position="323"/>
        <end position="430"/>
    </location>
</feature>
<dbReference type="GO" id="GO:0003979">
    <property type="term" value="F:UDP-glucose 6-dehydrogenase activity"/>
    <property type="evidence" value="ECO:0007669"/>
    <property type="project" value="UniProtKB-EC"/>
</dbReference>
<dbReference type="InterPro" id="IPR001732">
    <property type="entry name" value="UDP-Glc/GDP-Man_DH_N"/>
</dbReference>
<evidence type="ECO:0000313" key="14">
    <source>
        <dbReference type="Proteomes" id="UP000183766"/>
    </source>
</evidence>
<dbReference type="GO" id="GO:0006065">
    <property type="term" value="P:UDP-glucuronate biosynthetic process"/>
    <property type="evidence" value="ECO:0007669"/>
    <property type="project" value="UniProtKB-UniPathway"/>
</dbReference>
<name>A0A1I5CY59_9BACE</name>
<dbReference type="SUPFAM" id="SSF48179">
    <property type="entry name" value="6-phosphogluconate dehydrogenase C-terminal domain-like"/>
    <property type="match status" value="1"/>
</dbReference>
<reference evidence="15" key="2">
    <citation type="submission" date="2017-04" db="EMBL/GenBank/DDBJ databases">
        <title>Function of individual gut microbiota members based on whole genome sequencing of pure cultures obtained from chicken caecum.</title>
        <authorList>
            <person name="Medvecky M."/>
            <person name="Cejkova D."/>
            <person name="Polansky O."/>
            <person name="Karasova D."/>
            <person name="Kubasova T."/>
            <person name="Cizek A."/>
            <person name="Rychlik I."/>
        </authorList>
    </citation>
    <scope>NUCLEOTIDE SEQUENCE [LARGE SCALE GENOMIC DNA]</scope>
    <source>
        <strain evidence="15">An109</strain>
    </source>
</reference>
<dbReference type="GO" id="GO:0000271">
    <property type="term" value="P:polysaccharide biosynthetic process"/>
    <property type="evidence" value="ECO:0007669"/>
    <property type="project" value="InterPro"/>
</dbReference>
<dbReference type="Pfam" id="PF03720">
    <property type="entry name" value="UDPG_MGDP_dh_C"/>
    <property type="match status" value="1"/>
</dbReference>
<dbReference type="PANTHER" id="PTHR43750">
    <property type="entry name" value="UDP-GLUCOSE 6-DEHYDROGENASE TUAD"/>
    <property type="match status" value="1"/>
</dbReference>
<dbReference type="Pfam" id="PF00984">
    <property type="entry name" value="UDPG_MGDP_dh"/>
    <property type="match status" value="1"/>
</dbReference>
<feature type="binding site" evidence="10">
    <location>
        <position position="35"/>
    </location>
    <ligand>
        <name>NAD(+)</name>
        <dbReference type="ChEBI" id="CHEBI:57540"/>
    </ligand>
</feature>
<reference evidence="12" key="3">
    <citation type="journal article" date="2018" name="BMC Genomics">
        <title>Whole genome sequencing and function prediction of 133 gut anaerobes isolated from chicken caecum in pure cultures.</title>
        <authorList>
            <person name="Medvecky M."/>
            <person name="Cejkova D."/>
            <person name="Polansky O."/>
            <person name="Karasova D."/>
            <person name="Kubasova T."/>
            <person name="Cizek A."/>
            <person name="Rychlik I."/>
        </authorList>
    </citation>
    <scope>NUCLEOTIDE SEQUENCE</scope>
    <source>
        <strain evidence="12">An109</strain>
    </source>
</reference>
<feature type="binding site" evidence="10">
    <location>
        <position position="131"/>
    </location>
    <ligand>
        <name>NAD(+)</name>
        <dbReference type="ChEBI" id="CHEBI:57540"/>
    </ligand>
</feature>
<dbReference type="EMBL" id="FOUM01000052">
    <property type="protein sequence ID" value="SFN91914.1"/>
    <property type="molecule type" value="Genomic_DNA"/>
</dbReference>
<feature type="binding site" evidence="9">
    <location>
        <position position="216"/>
    </location>
    <ligand>
        <name>substrate</name>
    </ligand>
</feature>
<feature type="binding site" evidence="10">
    <location>
        <position position="30"/>
    </location>
    <ligand>
        <name>NAD(+)</name>
        <dbReference type="ChEBI" id="CHEBI:57540"/>
    </ligand>
</feature>
<evidence type="ECO:0000313" key="13">
    <source>
        <dbReference type="EMBL" id="SFN91914.1"/>
    </source>
</evidence>
<dbReference type="AlphaFoldDB" id="A0A1I5CY59"/>
<dbReference type="PANTHER" id="PTHR43750:SF1">
    <property type="entry name" value="GDP-MANNOSE 6-DEHYDROGENASE"/>
    <property type="match status" value="1"/>
</dbReference>
<dbReference type="SMART" id="SM00984">
    <property type="entry name" value="UDPG_MGDP_dh_C"/>
    <property type="match status" value="1"/>
</dbReference>
<keyword evidence="5 7" id="KW-0520">NAD</keyword>
<dbReference type="RefSeq" id="WP_074911286.1">
    <property type="nucleotide sequence ID" value="NZ_CP042282.1"/>
</dbReference>
<dbReference type="InterPro" id="IPR036291">
    <property type="entry name" value="NAD(P)-bd_dom_sf"/>
</dbReference>
<dbReference type="Proteomes" id="UP000183766">
    <property type="component" value="Unassembled WGS sequence"/>
</dbReference>
<evidence type="ECO:0000256" key="10">
    <source>
        <dbReference type="PIRSR" id="PIRSR500134-3"/>
    </source>
</evidence>
<evidence type="ECO:0000256" key="7">
    <source>
        <dbReference type="PIRNR" id="PIRNR000124"/>
    </source>
</evidence>
<dbReference type="InterPro" id="IPR014027">
    <property type="entry name" value="UDP-Glc/GDP-Man_DH_C"/>
</dbReference>
<evidence type="ECO:0000313" key="12">
    <source>
        <dbReference type="EMBL" id="OUQ70560.1"/>
    </source>
</evidence>
<dbReference type="Pfam" id="PF03721">
    <property type="entry name" value="UDPG_MGDP_dh_N"/>
    <property type="match status" value="1"/>
</dbReference>
<organism evidence="13 14">
    <name type="scientific">Bacteroides xylanisolvens</name>
    <dbReference type="NCBI Taxonomy" id="371601"/>
    <lineage>
        <taxon>Bacteria</taxon>
        <taxon>Pseudomonadati</taxon>
        <taxon>Bacteroidota</taxon>
        <taxon>Bacteroidia</taxon>
        <taxon>Bacteroidales</taxon>
        <taxon>Bacteroidaceae</taxon>
        <taxon>Bacteroides</taxon>
    </lineage>
</organism>
<feature type="binding site" evidence="9">
    <location>
        <begin position="263"/>
        <end position="267"/>
    </location>
    <ligand>
        <name>substrate</name>
    </ligand>
</feature>
<dbReference type="Gene3D" id="3.40.50.720">
    <property type="entry name" value="NAD(P)-binding Rossmann-like Domain"/>
    <property type="match status" value="2"/>
</dbReference>
<accession>A0A1I5CY59</accession>
<evidence type="ECO:0000256" key="4">
    <source>
        <dbReference type="ARBA" id="ARBA00023002"/>
    </source>
</evidence>
<dbReference type="InterPro" id="IPR036220">
    <property type="entry name" value="UDP-Glc/GDP-Man_DH_C_sf"/>
</dbReference>
<feature type="binding site" evidence="10">
    <location>
        <position position="167"/>
    </location>
    <ligand>
        <name>NAD(+)</name>
        <dbReference type="ChEBI" id="CHEBI:57540"/>
    </ligand>
</feature>
<dbReference type="GO" id="GO:0051287">
    <property type="term" value="F:NAD binding"/>
    <property type="evidence" value="ECO:0007669"/>
    <property type="project" value="InterPro"/>
</dbReference>
<dbReference type="InterPro" id="IPR008927">
    <property type="entry name" value="6-PGluconate_DH-like_C_sf"/>
</dbReference>
<dbReference type="InterPro" id="IPR017476">
    <property type="entry name" value="UDP-Glc/GDP-Man"/>
</dbReference>
<gene>
    <name evidence="12" type="ORF">B5E52_09170</name>
    <name evidence="13" type="ORF">SAMN05216250_15223</name>
</gene>
<reference evidence="13 14" key="1">
    <citation type="submission" date="2016-10" db="EMBL/GenBank/DDBJ databases">
        <authorList>
            <person name="de Groot N.N."/>
        </authorList>
    </citation>
    <scope>NUCLEOTIDE SEQUENCE [LARGE SCALE GENOMIC DNA]</scope>
    <source>
        <strain evidence="13 14">NLAE-zl-C202</strain>
    </source>
</reference>
<feature type="active site" description="Nucleophile" evidence="8">
    <location>
        <position position="274"/>
    </location>
</feature>
<dbReference type="Proteomes" id="UP000196036">
    <property type="component" value="Unassembled WGS sequence"/>
</dbReference>
<evidence type="ECO:0000256" key="5">
    <source>
        <dbReference type="ARBA" id="ARBA00023027"/>
    </source>
</evidence>
<evidence type="ECO:0000256" key="2">
    <source>
        <dbReference type="ARBA" id="ARBA00006601"/>
    </source>
</evidence>
<dbReference type="EMBL" id="NFLW01000014">
    <property type="protein sequence ID" value="OUQ70560.1"/>
    <property type="molecule type" value="Genomic_DNA"/>
</dbReference>
<evidence type="ECO:0000256" key="3">
    <source>
        <dbReference type="ARBA" id="ARBA00012954"/>
    </source>
</evidence>
<comment type="catalytic activity">
    <reaction evidence="6 7">
        <text>UDP-alpha-D-glucose + 2 NAD(+) + H2O = UDP-alpha-D-glucuronate + 2 NADH + 3 H(+)</text>
        <dbReference type="Rhea" id="RHEA:23596"/>
        <dbReference type="ChEBI" id="CHEBI:15377"/>
        <dbReference type="ChEBI" id="CHEBI:15378"/>
        <dbReference type="ChEBI" id="CHEBI:57540"/>
        <dbReference type="ChEBI" id="CHEBI:57945"/>
        <dbReference type="ChEBI" id="CHEBI:58052"/>
        <dbReference type="ChEBI" id="CHEBI:58885"/>
        <dbReference type="EC" id="1.1.1.22"/>
    </reaction>
</comment>
<comment type="similarity">
    <text evidence="2 7">Belongs to the UDP-glucose/GDP-mannose dehydrogenase family.</text>
</comment>
<evidence type="ECO:0000313" key="15">
    <source>
        <dbReference type="Proteomes" id="UP000196036"/>
    </source>
</evidence>
<feature type="binding site" evidence="9">
    <location>
        <position position="330"/>
    </location>
    <ligand>
        <name>substrate</name>
    </ligand>
</feature>
<feature type="binding site" evidence="10">
    <location>
        <position position="277"/>
    </location>
    <ligand>
        <name>NAD(+)</name>
        <dbReference type="ChEBI" id="CHEBI:57540"/>
    </ligand>
</feature>
<evidence type="ECO:0000256" key="8">
    <source>
        <dbReference type="PIRSR" id="PIRSR500134-1"/>
    </source>
</evidence>
<dbReference type="InterPro" id="IPR028357">
    <property type="entry name" value="UDPglc_DH_bac"/>
</dbReference>
<protein>
    <recommendedName>
        <fullName evidence="3 7">UDP-glucose 6-dehydrogenase</fullName>
        <ecNumber evidence="3 7">1.1.1.22</ecNumber>
    </recommendedName>
</protein>
<dbReference type="PIRSF" id="PIRSF500134">
    <property type="entry name" value="UDPglc_DH_bac"/>
    <property type="match status" value="1"/>
</dbReference>
<dbReference type="SUPFAM" id="SSF52413">
    <property type="entry name" value="UDP-glucose/GDP-mannose dehydrogenase C-terminal domain"/>
    <property type="match status" value="1"/>
</dbReference>
<dbReference type="PIRSF" id="PIRSF000124">
    <property type="entry name" value="UDPglc_GDPman_dh"/>
    <property type="match status" value="1"/>
</dbReference>
<dbReference type="InterPro" id="IPR014026">
    <property type="entry name" value="UDP-Glc/GDP-Man_DH_dimer"/>
</dbReference>
<evidence type="ECO:0000259" key="11">
    <source>
        <dbReference type="SMART" id="SM00984"/>
    </source>
</evidence>
<feature type="binding site" evidence="9">
    <location>
        <position position="271"/>
    </location>
    <ligand>
        <name>substrate</name>
    </ligand>
</feature>
<feature type="binding site" evidence="10">
    <location>
        <position position="337"/>
    </location>
    <ligand>
        <name>NAD(+)</name>
        <dbReference type="ChEBI" id="CHEBI:57540"/>
    </ligand>
</feature>